<evidence type="ECO:0000256" key="3">
    <source>
        <dbReference type="ARBA" id="ARBA00022454"/>
    </source>
</evidence>
<dbReference type="GO" id="GO:0000012">
    <property type="term" value="P:single strand break repair"/>
    <property type="evidence" value="ECO:0007669"/>
    <property type="project" value="InterPro"/>
</dbReference>
<dbReference type="PANTHER" id="PTHR11370">
    <property type="entry name" value="DNA-REPAIR PROTEIN XRCC1"/>
    <property type="match status" value="1"/>
</dbReference>
<reference evidence="18" key="1">
    <citation type="submission" date="2025-08" db="UniProtKB">
        <authorList>
            <consortium name="RefSeq"/>
        </authorList>
    </citation>
    <scope>IDENTIFICATION</scope>
</reference>
<dbReference type="Gene3D" id="2.60.120.260">
    <property type="entry name" value="Galactose-binding domain-like"/>
    <property type="match status" value="1"/>
</dbReference>
<dbReference type="InterPro" id="IPR001357">
    <property type="entry name" value="BRCT_dom"/>
</dbReference>
<dbReference type="FunFam" id="2.60.120.260:FF:000025">
    <property type="entry name" value="DNA repair protein XRCC1 isoform X1"/>
    <property type="match status" value="1"/>
</dbReference>
<feature type="region of interest" description="Disordered" evidence="15">
    <location>
        <begin position="203"/>
        <end position="222"/>
    </location>
</feature>
<keyword evidence="8" id="KW-0832">Ubl conjugation</keyword>
<feature type="compositionally biased region" description="Polar residues" evidence="15">
    <location>
        <begin position="447"/>
        <end position="459"/>
    </location>
</feature>
<accession>A0A6P7YW10</accession>
<keyword evidence="4" id="KW-1017">Isopeptide bond</keyword>
<dbReference type="CTD" id="7515"/>
<dbReference type="OrthoDB" id="25840at2759"/>
<feature type="region of interest" description="Disordered" evidence="15">
    <location>
        <begin position="423"/>
        <end position="560"/>
    </location>
</feature>
<comment type="function">
    <text evidence="11">Scaffold protein involved in DNA single-strand break repair by mediating the assembly of DNA break repair protein complexes. Negatively regulates ADP-ribosyltransferase activity of PARP1 during base-excision repair in order to prevent excessive PARP1 activity. Recognizes and binds poly-ADP-ribose chains: specifically binds auto-poly-ADP-ribosylated PARP1, limiting its activity.</text>
</comment>
<dbReference type="Gene3D" id="3.40.50.10190">
    <property type="entry name" value="BRCT domain"/>
    <property type="match status" value="2"/>
</dbReference>
<dbReference type="Pfam" id="PF00533">
    <property type="entry name" value="BRCT"/>
    <property type="match status" value="1"/>
</dbReference>
<dbReference type="Pfam" id="PF16589">
    <property type="entry name" value="BRCT_2"/>
    <property type="match status" value="1"/>
</dbReference>
<dbReference type="GO" id="GO:0006303">
    <property type="term" value="P:double-strand break repair via nonhomologous end joining"/>
    <property type="evidence" value="ECO:0007669"/>
    <property type="project" value="InterPro"/>
</dbReference>
<evidence type="ECO:0000256" key="11">
    <source>
        <dbReference type="ARBA" id="ARBA00055460"/>
    </source>
</evidence>
<dbReference type="Proteomes" id="UP000515156">
    <property type="component" value="Chromosome 8"/>
</dbReference>
<dbReference type="InterPro" id="IPR045080">
    <property type="entry name" value="BRCT_XRCC1_rpt1"/>
</dbReference>
<dbReference type="CDD" id="cd17725">
    <property type="entry name" value="BRCT_XRCC1_rpt1"/>
    <property type="match status" value="1"/>
</dbReference>
<sequence length="661" mass="73540">MPDIKVKHVVSCSSEDSTHKAENLLKADTYRKWKSSKAGEKQVSVILQFEKEEQVHSIDVGNECSAFVEVLVGHSTSVSEQDYEVILVTSSFMSPTESKNSSNSNRVRMFGPEKLVKGTAEKKWDRVKIVCTQPYNKNLSYGLSFIRFHSPPDPGEAQPAASSASTPRVTKLGQFVVKEEESNSSGMKPGSLFFNRSAKSPLFSPKASQNNDQPAPSYAAATLRASSAGEPGLLTGTPEKPSAKTPSPKESTLVKKKFEFSKESQVTSSAKKSVSKEQAKASPRPKESPTEQPASKKMKATPPSVPSSTAGRDPAVSPATITAEKVPAKKKQKKPAEAVELQQILQGTVFVLSGFQNPFRAQLRDKALEMGAKYQPDWTSDCTHLICAFLNTPKYSQVKAMGGTVVKKEWILDCHKRKQRLSHKRYLMYGPQSSSEEEGNDEEDAPSQKQNENTLCSSHGTEEDDLISEKPPRTPDLVSDEEMPGTSRSQHEEDFSGSTDEDVPEQHESKEEDSGGDTEDELRRIVDINQKKQTSLSKTTADDPYGGSTDENTDVEEEDEDLPIPELPDFFLGKHFLLYGDFPPAERRMLSRYIIAFNGELEEYMNEKVNYVVTMQDWDDTFEEALVENANLSFVKPRWIYTCNERQKLIPHQPFVVVPQT</sequence>
<organism evidence="17 18">
    <name type="scientific">Microcaecilia unicolor</name>
    <dbReference type="NCBI Taxonomy" id="1415580"/>
    <lineage>
        <taxon>Eukaryota</taxon>
        <taxon>Metazoa</taxon>
        <taxon>Chordata</taxon>
        <taxon>Craniata</taxon>
        <taxon>Vertebrata</taxon>
        <taxon>Euteleostomi</taxon>
        <taxon>Amphibia</taxon>
        <taxon>Gymnophiona</taxon>
        <taxon>Siphonopidae</taxon>
        <taxon>Microcaecilia</taxon>
    </lineage>
</organism>
<dbReference type="InterPro" id="IPR036420">
    <property type="entry name" value="BRCT_dom_sf"/>
</dbReference>
<comment type="subcellular location">
    <subcellularLocation>
        <location evidence="2">Chromosome</location>
    </subcellularLocation>
    <subcellularLocation>
        <location evidence="1">Nucleus</location>
    </subcellularLocation>
</comment>
<evidence type="ECO:0000256" key="7">
    <source>
        <dbReference type="ARBA" id="ARBA00022763"/>
    </source>
</evidence>
<proteinExistence type="predicted"/>
<evidence type="ECO:0000256" key="2">
    <source>
        <dbReference type="ARBA" id="ARBA00004286"/>
    </source>
</evidence>
<evidence type="ECO:0000256" key="8">
    <source>
        <dbReference type="ARBA" id="ARBA00022843"/>
    </source>
</evidence>
<gene>
    <name evidence="18" type="primary">XRCC1</name>
</gene>
<evidence type="ECO:0000256" key="15">
    <source>
        <dbReference type="SAM" id="MobiDB-lite"/>
    </source>
</evidence>
<evidence type="ECO:0000259" key="16">
    <source>
        <dbReference type="PROSITE" id="PS50172"/>
    </source>
</evidence>
<evidence type="ECO:0000256" key="4">
    <source>
        <dbReference type="ARBA" id="ARBA00022499"/>
    </source>
</evidence>
<feature type="compositionally biased region" description="Acidic residues" evidence="15">
    <location>
        <begin position="435"/>
        <end position="445"/>
    </location>
</feature>
<dbReference type="GO" id="GO:0005634">
    <property type="term" value="C:nucleus"/>
    <property type="evidence" value="ECO:0007669"/>
    <property type="project" value="UniProtKB-SubCell"/>
</dbReference>
<feature type="compositionally biased region" description="Basic and acidic residues" evidence="15">
    <location>
        <begin position="504"/>
        <end position="513"/>
    </location>
</feature>
<dbReference type="SUPFAM" id="SSF49785">
    <property type="entry name" value="Galactose-binding domain-like"/>
    <property type="match status" value="1"/>
</dbReference>
<keyword evidence="9" id="KW-0234">DNA repair</keyword>
<name>A0A6P7YW10_9AMPH</name>
<evidence type="ECO:0000256" key="14">
    <source>
        <dbReference type="ARBA" id="ARBA00079580"/>
    </source>
</evidence>
<feature type="compositionally biased region" description="Acidic residues" evidence="15">
    <location>
        <begin position="551"/>
        <end position="560"/>
    </location>
</feature>
<evidence type="ECO:0000313" key="18">
    <source>
        <dbReference type="RefSeq" id="XP_030067470.1"/>
    </source>
</evidence>
<evidence type="ECO:0000256" key="13">
    <source>
        <dbReference type="ARBA" id="ARBA00068212"/>
    </source>
</evidence>
<dbReference type="PROSITE" id="PS50172">
    <property type="entry name" value="BRCT"/>
    <property type="match status" value="2"/>
</dbReference>
<dbReference type="RefSeq" id="XP_030067470.1">
    <property type="nucleotide sequence ID" value="XM_030211610.1"/>
</dbReference>
<dbReference type="FunCoup" id="A0A6P7YW10">
    <property type="interactions" value="3426"/>
</dbReference>
<feature type="compositionally biased region" description="Basic and acidic residues" evidence="15">
    <location>
        <begin position="252"/>
        <end position="262"/>
    </location>
</feature>
<keyword evidence="7" id="KW-0227">DNA damage</keyword>
<dbReference type="AlphaFoldDB" id="A0A6P7YW10"/>
<dbReference type="FunFam" id="3.40.50.10190:FF:000012">
    <property type="entry name" value="X-ray repair cross complementing 1"/>
    <property type="match status" value="1"/>
</dbReference>
<dbReference type="GO" id="GO:0003684">
    <property type="term" value="F:damaged DNA binding"/>
    <property type="evidence" value="ECO:0007669"/>
    <property type="project" value="InterPro"/>
</dbReference>
<evidence type="ECO:0000256" key="10">
    <source>
        <dbReference type="ARBA" id="ARBA00023242"/>
    </source>
</evidence>
<dbReference type="FunFam" id="3.40.50.10190:FF:000008">
    <property type="entry name" value="X-ray repair cross complementing 1"/>
    <property type="match status" value="1"/>
</dbReference>
<keyword evidence="3" id="KW-0158">Chromosome</keyword>
<dbReference type="InParanoid" id="A0A6P7YW10"/>
<dbReference type="InterPro" id="IPR002706">
    <property type="entry name" value="Xrcc1_N"/>
</dbReference>
<dbReference type="GO" id="GO:0005694">
    <property type="term" value="C:chromosome"/>
    <property type="evidence" value="ECO:0007669"/>
    <property type="project" value="UniProtKB-SubCell"/>
</dbReference>
<evidence type="ECO:0000256" key="6">
    <source>
        <dbReference type="ARBA" id="ARBA00022737"/>
    </source>
</evidence>
<evidence type="ECO:0000256" key="5">
    <source>
        <dbReference type="ARBA" id="ARBA00022553"/>
    </source>
</evidence>
<comment type="subunit">
    <text evidence="12">Homodimer. Interacts with polynucleotide kinase (PNK), DNA polymerase-beta (POLB) and DNA ligase III (LIG3). Interacts with APTX and APLF. Interacts with APEX1; the interaction is induced by SIRT1 and increases with the acetylated form of APEX1. Interacts with (poly-ADP-ribosylated) PARP1.</text>
</comment>
<dbReference type="CDD" id="cd17707">
    <property type="entry name" value="BRCT_XRCC1_rpt2"/>
    <property type="match status" value="1"/>
</dbReference>
<dbReference type="GeneID" id="115475689"/>
<keyword evidence="5" id="KW-0597">Phosphoprotein</keyword>
<evidence type="ECO:0000256" key="9">
    <source>
        <dbReference type="ARBA" id="ARBA00023204"/>
    </source>
</evidence>
<dbReference type="InterPro" id="IPR008979">
    <property type="entry name" value="Galactose-bd-like_sf"/>
</dbReference>
<dbReference type="Pfam" id="PF01834">
    <property type="entry name" value="XRCC1_N"/>
    <property type="match status" value="1"/>
</dbReference>
<feature type="domain" description="BRCT" evidence="16">
    <location>
        <begin position="340"/>
        <end position="428"/>
    </location>
</feature>
<dbReference type="SMART" id="SM00292">
    <property type="entry name" value="BRCT"/>
    <property type="match status" value="2"/>
</dbReference>
<feature type="compositionally biased region" description="Basic and acidic residues" evidence="15">
    <location>
        <begin position="274"/>
        <end position="289"/>
    </location>
</feature>
<dbReference type="KEGG" id="muo:115475689"/>
<keyword evidence="17" id="KW-1185">Reference proteome</keyword>
<dbReference type="SUPFAM" id="SSF52113">
    <property type="entry name" value="BRCT domain"/>
    <property type="match status" value="2"/>
</dbReference>
<keyword evidence="10" id="KW-0539">Nucleus</keyword>
<evidence type="ECO:0000256" key="1">
    <source>
        <dbReference type="ARBA" id="ARBA00004123"/>
    </source>
</evidence>
<feature type="compositionally biased region" description="Basic and acidic residues" evidence="15">
    <location>
        <begin position="521"/>
        <end position="530"/>
    </location>
</feature>
<evidence type="ECO:0000313" key="17">
    <source>
        <dbReference type="Proteomes" id="UP000515156"/>
    </source>
</evidence>
<feature type="domain" description="BRCT" evidence="16">
    <location>
        <begin position="566"/>
        <end position="657"/>
    </location>
</feature>
<dbReference type="PANTHER" id="PTHR11370:SF5">
    <property type="entry name" value="DNA REPAIR PROTEIN XRCC1"/>
    <property type="match status" value="1"/>
</dbReference>
<feature type="region of interest" description="Disordered" evidence="15">
    <location>
        <begin position="228"/>
        <end position="334"/>
    </location>
</feature>
<evidence type="ECO:0000256" key="12">
    <source>
        <dbReference type="ARBA" id="ARBA00064453"/>
    </source>
</evidence>
<keyword evidence="6" id="KW-0677">Repeat</keyword>
<dbReference type="GO" id="GO:0006284">
    <property type="term" value="P:base-excision repair"/>
    <property type="evidence" value="ECO:0007669"/>
    <property type="project" value="InterPro"/>
</dbReference>
<protein>
    <recommendedName>
        <fullName evidence="13">DNA repair protein XRCC1</fullName>
    </recommendedName>
    <alternativeName>
        <fullName evidence="14">X-ray repair cross-complementing protein 1</fullName>
    </alternativeName>
</protein>
<feature type="compositionally biased region" description="Polar residues" evidence="15">
    <location>
        <begin position="263"/>
        <end position="272"/>
    </location>
</feature>